<dbReference type="AlphaFoldDB" id="A0A8D8Z183"/>
<organism evidence="1">
    <name type="scientific">Cacopsylla melanoneura</name>
    <dbReference type="NCBI Taxonomy" id="428564"/>
    <lineage>
        <taxon>Eukaryota</taxon>
        <taxon>Metazoa</taxon>
        <taxon>Ecdysozoa</taxon>
        <taxon>Arthropoda</taxon>
        <taxon>Hexapoda</taxon>
        <taxon>Insecta</taxon>
        <taxon>Pterygota</taxon>
        <taxon>Neoptera</taxon>
        <taxon>Paraneoptera</taxon>
        <taxon>Hemiptera</taxon>
        <taxon>Sternorrhyncha</taxon>
        <taxon>Psylloidea</taxon>
        <taxon>Psyllidae</taxon>
        <taxon>Psyllinae</taxon>
        <taxon>Cacopsylla</taxon>
    </lineage>
</organism>
<reference evidence="1" key="1">
    <citation type="submission" date="2021-05" db="EMBL/GenBank/DDBJ databases">
        <authorList>
            <person name="Alioto T."/>
            <person name="Alioto T."/>
            <person name="Gomez Garrido J."/>
        </authorList>
    </citation>
    <scope>NUCLEOTIDE SEQUENCE</scope>
</reference>
<evidence type="ECO:0000313" key="1">
    <source>
        <dbReference type="EMBL" id="CAG6737991.1"/>
    </source>
</evidence>
<proteinExistence type="predicted"/>
<dbReference type="EMBL" id="HBUF01405603">
    <property type="protein sequence ID" value="CAG6737987.1"/>
    <property type="molecule type" value="Transcribed_RNA"/>
</dbReference>
<name>A0A8D8Z183_9HEMI</name>
<dbReference type="EMBL" id="HBUF01405606">
    <property type="protein sequence ID" value="CAG6737991.1"/>
    <property type="molecule type" value="Transcribed_RNA"/>
</dbReference>
<sequence>MTETFLLLPNTMTLLNKIDKSYERVDHFQKFYKSFVSQNKYSSQSSSVLRSLRASEEHQHHALRFRTHFIPVACVDTASDTTVCPLKYLGYDTAVTEDTHRKKKFHQQIVFHQQNIVKL</sequence>
<accession>A0A8D8Z183</accession>
<protein>
    <submittedName>
        <fullName evidence="1">Uncharacterized protein</fullName>
    </submittedName>
</protein>